<reference evidence="12" key="1">
    <citation type="journal article" date="2015" name="Nature">
        <title>Complex archaea that bridge the gap between prokaryotes and eukaryotes.</title>
        <authorList>
            <person name="Spang A."/>
            <person name="Saw J.H."/>
            <person name="Jorgensen S.L."/>
            <person name="Zaremba-Niedzwiedzka K."/>
            <person name="Martijn J."/>
            <person name="Lind A.E."/>
            <person name="van Eijk R."/>
            <person name="Schleper C."/>
            <person name="Guy L."/>
            <person name="Ettema T.J."/>
        </authorList>
    </citation>
    <scope>NUCLEOTIDE SEQUENCE</scope>
</reference>
<name>A0A0F9MVA6_9ZZZZ</name>
<dbReference type="PROSITE" id="PS51464">
    <property type="entry name" value="SIS"/>
    <property type="match status" value="2"/>
</dbReference>
<evidence type="ECO:0000256" key="7">
    <source>
        <dbReference type="ARBA" id="ARBA00022679"/>
    </source>
</evidence>
<dbReference type="Pfam" id="PF13522">
    <property type="entry name" value="GATase_6"/>
    <property type="match status" value="1"/>
</dbReference>
<keyword evidence="7" id="KW-0808">Transferase</keyword>
<keyword evidence="8" id="KW-0677">Repeat</keyword>
<comment type="caution">
    <text evidence="12">The sequence shown here is derived from an EMBL/GenBank/DDBJ whole genome shotgun (WGS) entry which is preliminary data.</text>
</comment>
<feature type="domain" description="SIS" evidence="11">
    <location>
        <begin position="458"/>
        <end position="599"/>
    </location>
</feature>
<dbReference type="InterPro" id="IPR046348">
    <property type="entry name" value="SIS_dom_sf"/>
</dbReference>
<evidence type="ECO:0000256" key="4">
    <source>
        <dbReference type="ARBA" id="ARBA00016090"/>
    </source>
</evidence>
<dbReference type="HAMAP" id="MF_00164">
    <property type="entry name" value="GlmS"/>
    <property type="match status" value="1"/>
</dbReference>
<feature type="domain" description="Glutamine amidotransferase type-2" evidence="10">
    <location>
        <begin position="2"/>
        <end position="217"/>
    </location>
</feature>
<dbReference type="EC" id="2.6.1.16" evidence="3"/>
<dbReference type="InterPro" id="IPR005855">
    <property type="entry name" value="GFAT"/>
</dbReference>
<dbReference type="SUPFAM" id="SSF56235">
    <property type="entry name" value="N-terminal nucleophile aminohydrolases (Ntn hydrolases)"/>
    <property type="match status" value="1"/>
</dbReference>
<evidence type="ECO:0000256" key="5">
    <source>
        <dbReference type="ARBA" id="ARBA00022490"/>
    </source>
</evidence>
<keyword evidence="5" id="KW-0963">Cytoplasm</keyword>
<dbReference type="InterPro" id="IPR001347">
    <property type="entry name" value="SIS_dom"/>
</dbReference>
<evidence type="ECO:0000256" key="6">
    <source>
        <dbReference type="ARBA" id="ARBA00022576"/>
    </source>
</evidence>
<accession>A0A0F9MVA6</accession>
<keyword evidence="6" id="KW-0032">Aminotransferase</keyword>
<proteinExistence type="inferred from homology"/>
<evidence type="ECO:0000259" key="10">
    <source>
        <dbReference type="PROSITE" id="PS51278"/>
    </source>
</evidence>
<comment type="catalytic activity">
    <reaction evidence="1">
        <text>D-fructose 6-phosphate + L-glutamine = D-glucosamine 6-phosphate + L-glutamate</text>
        <dbReference type="Rhea" id="RHEA:13237"/>
        <dbReference type="ChEBI" id="CHEBI:29985"/>
        <dbReference type="ChEBI" id="CHEBI:58359"/>
        <dbReference type="ChEBI" id="CHEBI:58725"/>
        <dbReference type="ChEBI" id="CHEBI:61527"/>
        <dbReference type="EC" id="2.6.1.16"/>
    </reaction>
</comment>
<evidence type="ECO:0000313" key="12">
    <source>
        <dbReference type="EMBL" id="KKN09694.1"/>
    </source>
</evidence>
<dbReference type="GO" id="GO:0004360">
    <property type="term" value="F:glutamine-fructose-6-phosphate transaminase (isomerizing) activity"/>
    <property type="evidence" value="ECO:0007669"/>
    <property type="project" value="UniProtKB-EC"/>
</dbReference>
<dbReference type="GO" id="GO:0006002">
    <property type="term" value="P:fructose 6-phosphate metabolic process"/>
    <property type="evidence" value="ECO:0007669"/>
    <property type="project" value="TreeGrafter"/>
</dbReference>
<evidence type="ECO:0000256" key="2">
    <source>
        <dbReference type="ARBA" id="ARBA00004496"/>
    </source>
</evidence>
<dbReference type="NCBIfam" id="TIGR01135">
    <property type="entry name" value="glmS"/>
    <property type="match status" value="1"/>
</dbReference>
<dbReference type="AlphaFoldDB" id="A0A0F9MVA6"/>
<dbReference type="InterPro" id="IPR029055">
    <property type="entry name" value="Ntn_hydrolases_N"/>
</dbReference>
<dbReference type="GO" id="GO:0006047">
    <property type="term" value="P:UDP-N-acetylglucosamine metabolic process"/>
    <property type="evidence" value="ECO:0007669"/>
    <property type="project" value="TreeGrafter"/>
</dbReference>
<feature type="domain" description="SIS" evidence="11">
    <location>
        <begin position="285"/>
        <end position="425"/>
    </location>
</feature>
<dbReference type="FunFam" id="3.40.50.10490:FF:000001">
    <property type="entry name" value="Glutamine--fructose-6-phosphate aminotransferase [isomerizing]"/>
    <property type="match status" value="1"/>
</dbReference>
<dbReference type="SUPFAM" id="SSF53697">
    <property type="entry name" value="SIS domain"/>
    <property type="match status" value="1"/>
</dbReference>
<evidence type="ECO:0000256" key="3">
    <source>
        <dbReference type="ARBA" id="ARBA00012916"/>
    </source>
</evidence>
<evidence type="ECO:0000256" key="9">
    <source>
        <dbReference type="ARBA" id="ARBA00022962"/>
    </source>
</evidence>
<keyword evidence="9" id="KW-0315">Glutamine amidotransferase</keyword>
<dbReference type="InterPro" id="IPR035490">
    <property type="entry name" value="GlmS/FrlB_SIS"/>
</dbReference>
<sequence>MCGIIGYIGPKKVVPILLEGLKRLEYRGYDSAGVAVVDKNQINIRRVHGKIVALEKSLEESPLEGRYGVGHTRWATHGRPCEENAHPHQDCTGSVVVVHNGIIENYLALNKKLKEEGHTFRTETDTEIIAHLVEKYFKGSLEEAVRRAVQDLDGAYAIAVISSKDPEKIVAAKIGPPTVVGLGQEEFFISSDINPLLSYTQKVVFLEDGEMAVIEPKGAKFFDFKGKVLEKEVHHLSWSPLMAEKSGFKHFMLKEIFEQPQVVRDTLKGRVSLDSGKICLDEIGVSPELLKKTERVVIIACGTSYHVGMVGKYLIEAMARIPVDIEFASEYRYRDFILDKKALVIVISQSGETADSLAALRVIKEKKPLTLSICNAVNSSIARETDGVLYTHAGPEIGVAATKTYSAQMVALALLAMHLAQIKGRMDEKASLALIEELGRIPHKMERILNQAKSIENLASKFVSFSHFLYLGRGVSFPVALEGALKLKEISYIHAEAYPGGEMKHGPIALIDKNMPTMAIVPRDRVYEKMLSNISEIKARIGYILAVASEDDEEIVERVDKVIPIPSTDPLFTPFLTTLPLQLFAYYIGAIRGADVDQPRNLAKSVTVE</sequence>
<dbReference type="NCBIfam" id="NF001484">
    <property type="entry name" value="PRK00331.1"/>
    <property type="match status" value="1"/>
</dbReference>
<evidence type="ECO:0000256" key="1">
    <source>
        <dbReference type="ARBA" id="ARBA00001031"/>
    </source>
</evidence>
<protein>
    <recommendedName>
        <fullName evidence="4">Glutamine--fructose-6-phosphate aminotransferase [isomerizing]</fullName>
        <ecNumber evidence="3">2.6.1.16</ecNumber>
    </recommendedName>
</protein>
<dbReference type="Pfam" id="PF01380">
    <property type="entry name" value="SIS"/>
    <property type="match status" value="2"/>
</dbReference>
<dbReference type="CDD" id="cd05009">
    <property type="entry name" value="SIS_GlmS_GlmD_2"/>
    <property type="match status" value="1"/>
</dbReference>
<dbReference type="CDD" id="cd05008">
    <property type="entry name" value="SIS_GlmS_GlmD_1"/>
    <property type="match status" value="1"/>
</dbReference>
<dbReference type="InterPro" id="IPR017932">
    <property type="entry name" value="GATase_2_dom"/>
</dbReference>
<comment type="subcellular location">
    <subcellularLocation>
        <location evidence="2">Cytoplasm</location>
    </subcellularLocation>
</comment>
<dbReference type="PANTHER" id="PTHR10937">
    <property type="entry name" value="GLUCOSAMINE--FRUCTOSE-6-PHOSPHATE AMINOTRANSFERASE, ISOMERIZING"/>
    <property type="match status" value="1"/>
</dbReference>
<dbReference type="CDD" id="cd00714">
    <property type="entry name" value="GFAT"/>
    <property type="match status" value="1"/>
</dbReference>
<evidence type="ECO:0000259" key="11">
    <source>
        <dbReference type="PROSITE" id="PS51464"/>
    </source>
</evidence>
<organism evidence="12">
    <name type="scientific">marine sediment metagenome</name>
    <dbReference type="NCBI Taxonomy" id="412755"/>
    <lineage>
        <taxon>unclassified sequences</taxon>
        <taxon>metagenomes</taxon>
        <taxon>ecological metagenomes</taxon>
    </lineage>
</organism>
<dbReference type="InterPro" id="IPR047084">
    <property type="entry name" value="GFAT_N"/>
</dbReference>
<gene>
    <name evidence="12" type="ORF">LCGC14_1044080</name>
</gene>
<dbReference type="GO" id="GO:0006487">
    <property type="term" value="P:protein N-linked glycosylation"/>
    <property type="evidence" value="ECO:0007669"/>
    <property type="project" value="TreeGrafter"/>
</dbReference>
<dbReference type="InterPro" id="IPR035466">
    <property type="entry name" value="GlmS/AgaS_SIS"/>
</dbReference>
<dbReference type="PROSITE" id="PS51278">
    <property type="entry name" value="GATASE_TYPE_2"/>
    <property type="match status" value="1"/>
</dbReference>
<dbReference type="EMBL" id="LAZR01004317">
    <property type="protein sequence ID" value="KKN09694.1"/>
    <property type="molecule type" value="Genomic_DNA"/>
</dbReference>
<dbReference type="GO" id="GO:0097367">
    <property type="term" value="F:carbohydrate derivative binding"/>
    <property type="evidence" value="ECO:0007669"/>
    <property type="project" value="InterPro"/>
</dbReference>
<dbReference type="FunFam" id="3.60.20.10:FF:000006">
    <property type="entry name" value="Glutamine--fructose-6-phosphate aminotransferase [isomerizing]"/>
    <property type="match status" value="1"/>
</dbReference>
<dbReference type="PANTHER" id="PTHR10937:SF0">
    <property type="entry name" value="GLUTAMINE--FRUCTOSE-6-PHOSPHATE TRANSAMINASE (ISOMERIZING)"/>
    <property type="match status" value="1"/>
</dbReference>
<dbReference type="Gene3D" id="3.40.50.10490">
    <property type="entry name" value="Glucose-6-phosphate isomerase like protein, domain 1"/>
    <property type="match status" value="2"/>
</dbReference>
<dbReference type="Gene3D" id="3.60.20.10">
    <property type="entry name" value="Glutamine Phosphoribosylpyrophosphate, subunit 1, domain 1"/>
    <property type="match status" value="1"/>
</dbReference>
<evidence type="ECO:0000256" key="8">
    <source>
        <dbReference type="ARBA" id="ARBA00022737"/>
    </source>
</evidence>
<dbReference type="GO" id="GO:0005829">
    <property type="term" value="C:cytosol"/>
    <property type="evidence" value="ECO:0007669"/>
    <property type="project" value="TreeGrafter"/>
</dbReference>